<name>A0AAN9P5H2_PHACN</name>
<proteinExistence type="predicted"/>
<dbReference type="AlphaFoldDB" id="A0AAN9P5H2"/>
<dbReference type="Proteomes" id="UP001374584">
    <property type="component" value="Unassembled WGS sequence"/>
</dbReference>
<keyword evidence="4" id="KW-1185">Reference proteome</keyword>
<evidence type="ECO:0000256" key="2">
    <source>
        <dbReference type="SAM" id="SignalP"/>
    </source>
</evidence>
<accession>A0AAN9P5H2</accession>
<feature type="signal peptide" evidence="2">
    <location>
        <begin position="1"/>
        <end position="19"/>
    </location>
</feature>
<gene>
    <name evidence="3" type="ORF">VNO80_00560</name>
</gene>
<feature type="region of interest" description="Disordered" evidence="1">
    <location>
        <begin position="78"/>
        <end position="104"/>
    </location>
</feature>
<keyword evidence="2" id="KW-0732">Signal</keyword>
<dbReference type="EMBL" id="JAYMYR010000001">
    <property type="protein sequence ID" value="KAK7381968.1"/>
    <property type="molecule type" value="Genomic_DNA"/>
</dbReference>
<feature type="compositionally biased region" description="Basic and acidic residues" evidence="1">
    <location>
        <begin position="88"/>
        <end position="104"/>
    </location>
</feature>
<organism evidence="3 4">
    <name type="scientific">Phaseolus coccineus</name>
    <name type="common">Scarlet runner bean</name>
    <name type="synonym">Phaseolus multiflorus</name>
    <dbReference type="NCBI Taxonomy" id="3886"/>
    <lineage>
        <taxon>Eukaryota</taxon>
        <taxon>Viridiplantae</taxon>
        <taxon>Streptophyta</taxon>
        <taxon>Embryophyta</taxon>
        <taxon>Tracheophyta</taxon>
        <taxon>Spermatophyta</taxon>
        <taxon>Magnoliopsida</taxon>
        <taxon>eudicotyledons</taxon>
        <taxon>Gunneridae</taxon>
        <taxon>Pentapetalae</taxon>
        <taxon>rosids</taxon>
        <taxon>fabids</taxon>
        <taxon>Fabales</taxon>
        <taxon>Fabaceae</taxon>
        <taxon>Papilionoideae</taxon>
        <taxon>50 kb inversion clade</taxon>
        <taxon>NPAAA clade</taxon>
        <taxon>indigoferoid/millettioid clade</taxon>
        <taxon>Phaseoleae</taxon>
        <taxon>Phaseolus</taxon>
    </lineage>
</organism>
<evidence type="ECO:0008006" key="5">
    <source>
        <dbReference type="Google" id="ProtNLM"/>
    </source>
</evidence>
<protein>
    <recommendedName>
        <fullName evidence="5">Secreted protein</fullName>
    </recommendedName>
</protein>
<sequence>MRPIHLWLSYIAFRHSVHSISISISSVTLCSLTHAFSLHCTALTPFMTATTPLSLHDTQSFSLSLFPDLPSKPIPHPPHYRLFPSRPPHMERRIRCNPRREGGV</sequence>
<comment type="caution">
    <text evidence="3">The sequence shown here is derived from an EMBL/GenBank/DDBJ whole genome shotgun (WGS) entry which is preliminary data.</text>
</comment>
<feature type="chain" id="PRO_5042872640" description="Secreted protein" evidence="2">
    <location>
        <begin position="20"/>
        <end position="104"/>
    </location>
</feature>
<reference evidence="3 4" key="1">
    <citation type="submission" date="2024-01" db="EMBL/GenBank/DDBJ databases">
        <title>The genomes of 5 underutilized Papilionoideae crops provide insights into root nodulation and disease resistanc.</title>
        <authorList>
            <person name="Jiang F."/>
        </authorList>
    </citation>
    <scope>NUCLEOTIDE SEQUENCE [LARGE SCALE GENOMIC DNA]</scope>
    <source>
        <strain evidence="3">JINMINGXINNONG_FW02</strain>
        <tissue evidence="3">Leaves</tissue>
    </source>
</reference>
<evidence type="ECO:0000313" key="4">
    <source>
        <dbReference type="Proteomes" id="UP001374584"/>
    </source>
</evidence>
<evidence type="ECO:0000313" key="3">
    <source>
        <dbReference type="EMBL" id="KAK7381968.1"/>
    </source>
</evidence>
<evidence type="ECO:0000256" key="1">
    <source>
        <dbReference type="SAM" id="MobiDB-lite"/>
    </source>
</evidence>